<sequence length="54" mass="5997">MNNADPSQTAYLLLNLILSTNYDVSCLDVDNYFGCMLYNTVNLYCILGKKGAVL</sequence>
<accession>A0A127VIW5</accession>
<evidence type="ECO:0000313" key="2">
    <source>
        <dbReference type="Proteomes" id="UP000071561"/>
    </source>
</evidence>
<keyword evidence="2" id="KW-1185">Reference proteome</keyword>
<dbReference type="KEGG" id="pcm:AY601_4369"/>
<dbReference type="EMBL" id="CP014504">
    <property type="protein sequence ID" value="AMQ01212.1"/>
    <property type="molecule type" value="Genomic_DNA"/>
</dbReference>
<name>A0A127VIW5_9SPHI</name>
<dbReference type="Proteomes" id="UP000071561">
    <property type="component" value="Chromosome"/>
</dbReference>
<dbReference type="AlphaFoldDB" id="A0A127VIW5"/>
<evidence type="ECO:0000313" key="1">
    <source>
        <dbReference type="EMBL" id="AMQ01212.1"/>
    </source>
</evidence>
<dbReference type="PATRIC" id="fig|188932.3.peg.4529"/>
<gene>
    <name evidence="1" type="ORF">AY601_4369</name>
</gene>
<protein>
    <submittedName>
        <fullName evidence="1">Uncharacterized protein</fullName>
    </submittedName>
</protein>
<organism evidence="1 2">
    <name type="scientific">Pedobacter cryoconitis</name>
    <dbReference type="NCBI Taxonomy" id="188932"/>
    <lineage>
        <taxon>Bacteria</taxon>
        <taxon>Pseudomonadati</taxon>
        <taxon>Bacteroidota</taxon>
        <taxon>Sphingobacteriia</taxon>
        <taxon>Sphingobacteriales</taxon>
        <taxon>Sphingobacteriaceae</taxon>
        <taxon>Pedobacter</taxon>
    </lineage>
</organism>
<reference evidence="1 2" key="1">
    <citation type="submission" date="2016-03" db="EMBL/GenBank/DDBJ databases">
        <title>Complete genome sequence of Pedobacter cryoconitis PAMC 27485.</title>
        <authorList>
            <person name="Lee J."/>
            <person name="Kim O.-S."/>
        </authorList>
    </citation>
    <scope>NUCLEOTIDE SEQUENCE [LARGE SCALE GENOMIC DNA]</scope>
    <source>
        <strain evidence="1 2">PAMC 27485</strain>
    </source>
</reference>
<proteinExistence type="predicted"/>